<dbReference type="Proteomes" id="UP001165122">
    <property type="component" value="Unassembled WGS sequence"/>
</dbReference>
<evidence type="ECO:0000256" key="5">
    <source>
        <dbReference type="SAM" id="SignalP"/>
    </source>
</evidence>
<feature type="domain" description="Glycoside hydrolase family 5" evidence="6">
    <location>
        <begin position="58"/>
        <end position="129"/>
    </location>
</feature>
<dbReference type="Gene3D" id="2.60.40.1180">
    <property type="entry name" value="Golgi alpha-mannosidase II"/>
    <property type="match status" value="1"/>
</dbReference>
<name>A0A9W7E0J1_9STRA</name>
<feature type="signal peptide" evidence="5">
    <location>
        <begin position="1"/>
        <end position="20"/>
    </location>
</feature>
<feature type="domain" description="Glycoside hydrolase family 5 C-terminal" evidence="7">
    <location>
        <begin position="420"/>
        <end position="479"/>
    </location>
</feature>
<evidence type="ECO:0000256" key="2">
    <source>
        <dbReference type="ARBA" id="ARBA00022801"/>
    </source>
</evidence>
<protein>
    <recommendedName>
        <fullName evidence="10">Endoglycoceramidase</fullName>
    </recommendedName>
</protein>
<dbReference type="PANTHER" id="PTHR31308">
    <property type="match status" value="1"/>
</dbReference>
<dbReference type="GO" id="GO:0004553">
    <property type="term" value="F:hydrolase activity, hydrolyzing O-glycosyl compounds"/>
    <property type="evidence" value="ECO:0007669"/>
    <property type="project" value="InterPro"/>
</dbReference>
<evidence type="ECO:0000313" key="8">
    <source>
        <dbReference type="EMBL" id="GMH57568.1"/>
    </source>
</evidence>
<dbReference type="InterPro" id="IPR052066">
    <property type="entry name" value="Glycosphingolipid_Hydrolases"/>
</dbReference>
<dbReference type="InterPro" id="IPR013780">
    <property type="entry name" value="Glyco_hydro_b"/>
</dbReference>
<evidence type="ECO:0000259" key="7">
    <source>
        <dbReference type="Pfam" id="PF18564"/>
    </source>
</evidence>
<organism evidence="8 9">
    <name type="scientific">Triparma laevis f. longispina</name>
    <dbReference type="NCBI Taxonomy" id="1714387"/>
    <lineage>
        <taxon>Eukaryota</taxon>
        <taxon>Sar</taxon>
        <taxon>Stramenopiles</taxon>
        <taxon>Ochrophyta</taxon>
        <taxon>Bolidophyceae</taxon>
        <taxon>Parmales</taxon>
        <taxon>Triparmaceae</taxon>
        <taxon>Triparma</taxon>
    </lineage>
</organism>
<dbReference type="SUPFAM" id="SSF51445">
    <property type="entry name" value="(Trans)glycosidases"/>
    <property type="match status" value="1"/>
</dbReference>
<dbReference type="EMBL" id="BRXW01000470">
    <property type="protein sequence ID" value="GMH57568.1"/>
    <property type="molecule type" value="Genomic_DNA"/>
</dbReference>
<reference evidence="9" key="1">
    <citation type="journal article" date="2023" name="Commun. Biol.">
        <title>Genome analysis of Parmales, the sister group of diatoms, reveals the evolutionary specialization of diatoms from phago-mixotrophs to photoautotrophs.</title>
        <authorList>
            <person name="Ban H."/>
            <person name="Sato S."/>
            <person name="Yoshikawa S."/>
            <person name="Yamada K."/>
            <person name="Nakamura Y."/>
            <person name="Ichinomiya M."/>
            <person name="Sato N."/>
            <person name="Blanc-Mathieu R."/>
            <person name="Endo H."/>
            <person name="Kuwata A."/>
            <person name="Ogata H."/>
        </authorList>
    </citation>
    <scope>NUCLEOTIDE SEQUENCE [LARGE SCALE GENOMIC DNA]</scope>
    <source>
        <strain evidence="9">NIES 3700</strain>
    </source>
</reference>
<dbReference type="GO" id="GO:0000272">
    <property type="term" value="P:polysaccharide catabolic process"/>
    <property type="evidence" value="ECO:0007669"/>
    <property type="project" value="InterPro"/>
</dbReference>
<gene>
    <name evidence="8" type="ORF">TrLO_g15233</name>
</gene>
<keyword evidence="9" id="KW-1185">Reference proteome</keyword>
<dbReference type="InterPro" id="IPR041036">
    <property type="entry name" value="GH5_C"/>
</dbReference>
<dbReference type="PANTHER" id="PTHR31308:SF3">
    <property type="entry name" value="ENDOGLYCOCERAMIDASE"/>
    <property type="match status" value="1"/>
</dbReference>
<accession>A0A9W7E0J1</accession>
<dbReference type="GO" id="GO:1901136">
    <property type="term" value="P:carbohydrate derivative catabolic process"/>
    <property type="evidence" value="ECO:0007669"/>
    <property type="project" value="UniProtKB-ARBA"/>
</dbReference>
<dbReference type="InterPro" id="IPR001547">
    <property type="entry name" value="Glyco_hydro_5"/>
</dbReference>
<dbReference type="GO" id="GO:0016042">
    <property type="term" value="P:lipid catabolic process"/>
    <property type="evidence" value="ECO:0007669"/>
    <property type="project" value="UniProtKB-ARBA"/>
</dbReference>
<feature type="domain" description="Glycoside hydrolase family 5" evidence="6">
    <location>
        <begin position="206"/>
        <end position="404"/>
    </location>
</feature>
<dbReference type="OrthoDB" id="1887033at2759"/>
<proteinExistence type="inferred from homology"/>
<keyword evidence="3 4" id="KW-0326">Glycosidase</keyword>
<evidence type="ECO:0000259" key="6">
    <source>
        <dbReference type="Pfam" id="PF00150"/>
    </source>
</evidence>
<keyword evidence="5" id="KW-0732">Signal</keyword>
<evidence type="ECO:0000256" key="3">
    <source>
        <dbReference type="ARBA" id="ARBA00023295"/>
    </source>
</evidence>
<dbReference type="AlphaFoldDB" id="A0A9W7E0J1"/>
<comment type="caution">
    <text evidence="8">The sequence shown here is derived from an EMBL/GenBank/DDBJ whole genome shotgun (WGS) entry which is preliminary data.</text>
</comment>
<dbReference type="Pfam" id="PF00150">
    <property type="entry name" value="Cellulase"/>
    <property type="match status" value="2"/>
</dbReference>
<evidence type="ECO:0000256" key="4">
    <source>
        <dbReference type="RuleBase" id="RU361153"/>
    </source>
</evidence>
<sequence length="510" mass="56354">MKLSALPSLLFPLLLQTRSGQSAPARLSVNPDTGAFIDSEGNTYIFHGLNSVSKSGPIVEAISEEQLDVMEAAGFNVVRLGFSWDQWEVKPDEWSDEYLQSALDLIRSLGERGIYSFIDMHQDVVSSQFCGHGFPEFYMWPENSTEYLRDGKYAFPIPLATPEYGEDDEYSVDFGLIDNCGDASSSPLGWAGMYMARALSNSCGMLYGNVDGRLDRFTTFWRKAAEVFKEEDYVLAYELVNEPWVGDTWKDPALIVPTVSDKKVLQPFYDTLAEAIREVDSDTIIFYEPSTGGNIQDTFESGFTSGPGGSDFDEKNALSYHIYCPPLQTDIGTASKSKLVSKACVKASDWQIGVRGKDVERLNTAGFLSEFGAVDPNNEYARDYLRGVGDVVDTFLHSWTYWYMHVDVENGNAELRTLARSYARKAAGVVESMNFDSDSGEFVLTFTTGAVGGESEIFASDFYYYGRGKNVVVEGGEVDGVAVSFVVDGDYVRLTNVVEGVEVVVTVTAK</sequence>
<dbReference type="InterPro" id="IPR017853">
    <property type="entry name" value="GH"/>
</dbReference>
<keyword evidence="2 4" id="KW-0378">Hydrolase</keyword>
<evidence type="ECO:0000256" key="1">
    <source>
        <dbReference type="ARBA" id="ARBA00005641"/>
    </source>
</evidence>
<feature type="chain" id="PRO_5040746887" description="Endoglycoceramidase" evidence="5">
    <location>
        <begin position="21"/>
        <end position="510"/>
    </location>
</feature>
<dbReference type="Gene3D" id="3.20.20.80">
    <property type="entry name" value="Glycosidases"/>
    <property type="match status" value="1"/>
</dbReference>
<dbReference type="Pfam" id="PF18564">
    <property type="entry name" value="Glyco_hydro_5_C"/>
    <property type="match status" value="1"/>
</dbReference>
<evidence type="ECO:0008006" key="10">
    <source>
        <dbReference type="Google" id="ProtNLM"/>
    </source>
</evidence>
<comment type="similarity">
    <text evidence="1 4">Belongs to the glycosyl hydrolase 5 (cellulase A) family.</text>
</comment>
<evidence type="ECO:0000313" key="9">
    <source>
        <dbReference type="Proteomes" id="UP001165122"/>
    </source>
</evidence>